<evidence type="ECO:0000313" key="3">
    <source>
        <dbReference type="Proteomes" id="UP001552299"/>
    </source>
</evidence>
<name>A0ABD0V1K1_DENTH</name>
<feature type="region of interest" description="Disordered" evidence="1">
    <location>
        <begin position="47"/>
        <end position="66"/>
    </location>
</feature>
<comment type="caution">
    <text evidence="2">The sequence shown here is derived from an EMBL/GenBank/DDBJ whole genome shotgun (WGS) entry which is preliminary data.</text>
</comment>
<dbReference type="EMBL" id="JANQDX010000009">
    <property type="protein sequence ID" value="KAL0918910.1"/>
    <property type="molecule type" value="Genomic_DNA"/>
</dbReference>
<reference evidence="2 3" key="1">
    <citation type="journal article" date="2024" name="Plant Biotechnol. J.">
        <title>Dendrobium thyrsiflorum genome and its molecular insights into genes involved in important horticultural traits.</title>
        <authorList>
            <person name="Chen B."/>
            <person name="Wang J.Y."/>
            <person name="Zheng P.J."/>
            <person name="Li K.L."/>
            <person name="Liang Y.M."/>
            <person name="Chen X.F."/>
            <person name="Zhang C."/>
            <person name="Zhao X."/>
            <person name="He X."/>
            <person name="Zhang G.Q."/>
            <person name="Liu Z.J."/>
            <person name="Xu Q."/>
        </authorList>
    </citation>
    <scope>NUCLEOTIDE SEQUENCE [LARGE SCALE GENOMIC DNA]</scope>
    <source>
        <strain evidence="2">GZMU011</strain>
    </source>
</reference>
<evidence type="ECO:0000313" key="2">
    <source>
        <dbReference type="EMBL" id="KAL0918910.1"/>
    </source>
</evidence>
<feature type="compositionally biased region" description="Acidic residues" evidence="1">
    <location>
        <begin position="1"/>
        <end position="15"/>
    </location>
</feature>
<organism evidence="2 3">
    <name type="scientific">Dendrobium thyrsiflorum</name>
    <name type="common">Pinecone-like raceme dendrobium</name>
    <name type="synonym">Orchid</name>
    <dbReference type="NCBI Taxonomy" id="117978"/>
    <lineage>
        <taxon>Eukaryota</taxon>
        <taxon>Viridiplantae</taxon>
        <taxon>Streptophyta</taxon>
        <taxon>Embryophyta</taxon>
        <taxon>Tracheophyta</taxon>
        <taxon>Spermatophyta</taxon>
        <taxon>Magnoliopsida</taxon>
        <taxon>Liliopsida</taxon>
        <taxon>Asparagales</taxon>
        <taxon>Orchidaceae</taxon>
        <taxon>Epidendroideae</taxon>
        <taxon>Malaxideae</taxon>
        <taxon>Dendrobiinae</taxon>
        <taxon>Dendrobium</taxon>
    </lineage>
</organism>
<proteinExistence type="predicted"/>
<keyword evidence="3" id="KW-1185">Reference proteome</keyword>
<protein>
    <submittedName>
        <fullName evidence="2">Uncharacterized protein</fullName>
    </submittedName>
</protein>
<evidence type="ECO:0000256" key="1">
    <source>
        <dbReference type="SAM" id="MobiDB-lite"/>
    </source>
</evidence>
<dbReference type="Proteomes" id="UP001552299">
    <property type="component" value="Unassembled WGS sequence"/>
</dbReference>
<accession>A0ABD0V1K1</accession>
<dbReference type="AlphaFoldDB" id="A0ABD0V1K1"/>
<feature type="compositionally biased region" description="Acidic residues" evidence="1">
    <location>
        <begin position="50"/>
        <end position="60"/>
    </location>
</feature>
<gene>
    <name evidence="2" type="ORF">M5K25_010957</name>
</gene>
<sequence length="88" mass="9662">MEEGDGVEAGGEAEVEASRNKDTKAIAISTEQAYFIDASFCTFFPSGSTDEGDEFGEEEALASAPAPEPQFYQELIQRFDCLESYFDQ</sequence>
<feature type="region of interest" description="Disordered" evidence="1">
    <location>
        <begin position="1"/>
        <end position="22"/>
    </location>
</feature>